<gene>
    <name evidence="10" type="ORF">TIFTF001_019950</name>
</gene>
<feature type="transmembrane region" description="Helical" evidence="9">
    <location>
        <begin position="22"/>
        <end position="42"/>
    </location>
</feature>
<dbReference type="AlphaFoldDB" id="A0AA88DD96"/>
<comment type="catalytic activity">
    <reaction evidence="4">
        <text>3-deoxy-alpha-D-manno-oct-2-ulosonate + CTP = CMP-3-deoxy-beta-D-manno-octulosonate + diphosphate</text>
        <dbReference type="Rhea" id="RHEA:23448"/>
        <dbReference type="ChEBI" id="CHEBI:33019"/>
        <dbReference type="ChEBI" id="CHEBI:37563"/>
        <dbReference type="ChEBI" id="CHEBI:85986"/>
        <dbReference type="ChEBI" id="CHEBI:85987"/>
        <dbReference type="EC" id="2.7.7.38"/>
    </reaction>
</comment>
<keyword evidence="9" id="KW-1133">Transmembrane helix</keyword>
<comment type="similarity">
    <text evidence="6">Belongs to the KdsB family.</text>
</comment>
<dbReference type="HAMAP" id="MF_00057">
    <property type="entry name" value="KdsB"/>
    <property type="match status" value="1"/>
</dbReference>
<dbReference type="Gene3D" id="3.90.550.10">
    <property type="entry name" value="Spore Coat Polysaccharide Biosynthesis Protein SpsA, Chain A"/>
    <property type="match status" value="1"/>
</dbReference>
<protein>
    <recommendedName>
        <fullName evidence="7">3-deoxy-manno-octulosonate cytidylyltransferase</fullName>
        <ecNumber evidence="7">2.7.7.38</ecNumber>
    </recommendedName>
    <alternativeName>
        <fullName evidence="8">CMP-2-keto-3-deoxyoctulosonic acid synthase</fullName>
    </alternativeName>
</protein>
<keyword evidence="3" id="KW-0548">Nucleotidyltransferase</keyword>
<evidence type="ECO:0000313" key="10">
    <source>
        <dbReference type="EMBL" id="GMN50802.1"/>
    </source>
</evidence>
<keyword evidence="2" id="KW-0808">Transferase</keyword>
<evidence type="ECO:0000256" key="6">
    <source>
        <dbReference type="ARBA" id="ARBA00060845"/>
    </source>
</evidence>
<dbReference type="EC" id="2.7.7.38" evidence="7"/>
<evidence type="ECO:0000256" key="1">
    <source>
        <dbReference type="ARBA" id="ARBA00004370"/>
    </source>
</evidence>
<dbReference type="InterPro" id="IPR029044">
    <property type="entry name" value="Nucleotide-diphossugar_trans"/>
</dbReference>
<evidence type="ECO:0000256" key="2">
    <source>
        <dbReference type="ARBA" id="ARBA00022679"/>
    </source>
</evidence>
<dbReference type="InterPro" id="IPR004528">
    <property type="entry name" value="KdsB"/>
</dbReference>
<dbReference type="GO" id="GO:1901137">
    <property type="term" value="P:carbohydrate derivative biosynthetic process"/>
    <property type="evidence" value="ECO:0007669"/>
    <property type="project" value="UniProtKB-ARBA"/>
</dbReference>
<dbReference type="GO" id="GO:0016020">
    <property type="term" value="C:membrane"/>
    <property type="evidence" value="ECO:0007669"/>
    <property type="project" value="UniProtKB-SubCell"/>
</dbReference>
<reference evidence="10" key="1">
    <citation type="submission" date="2023-07" db="EMBL/GenBank/DDBJ databases">
        <title>draft genome sequence of fig (Ficus carica).</title>
        <authorList>
            <person name="Takahashi T."/>
            <person name="Nishimura K."/>
        </authorList>
    </citation>
    <scope>NUCLEOTIDE SEQUENCE</scope>
</reference>
<dbReference type="Proteomes" id="UP001187192">
    <property type="component" value="Unassembled WGS sequence"/>
</dbReference>
<keyword evidence="9" id="KW-0812">Transmembrane</keyword>
<dbReference type="GO" id="GO:0008690">
    <property type="term" value="F:3-deoxy-manno-octulosonate cytidylyltransferase activity"/>
    <property type="evidence" value="ECO:0007669"/>
    <property type="project" value="UniProtKB-EC"/>
</dbReference>
<accession>A0AA88DD96</accession>
<evidence type="ECO:0000256" key="5">
    <source>
        <dbReference type="ARBA" id="ARBA00060624"/>
    </source>
</evidence>
<keyword evidence="11" id="KW-1185">Reference proteome</keyword>
<dbReference type="NCBIfam" id="NF003952">
    <property type="entry name" value="PRK05450.1-5"/>
    <property type="match status" value="1"/>
</dbReference>
<evidence type="ECO:0000256" key="3">
    <source>
        <dbReference type="ARBA" id="ARBA00022695"/>
    </source>
</evidence>
<sequence>MNPKPRTSSSSSSSSEHAAEPWLAPGVLAGAAAAAAALAYAVTSTRRSSRFRSQVVGIIPARFASSRFPGKPLVPILGKPMIQRTWERAKLATTLNKLANLLSVYVLKGNKKKIAQDPFGLMAWEGVIATDDQKIAECCSSFGADVLMTSDSCQNGTERCNEALQKLQKKFDIVVNIQGDEPLIEPEIIDGVVKALQAAPDAVFSTAVTSLKPEDALDPNRVKCVVDTRGYAIYFSRGLIPFNKSGKVNPSFPYLLHLGIQSYDAKFLRVYPELSPTPLQGEEDLEQLKILEYGYKMKVIKVDHEAHGVDTPEDVNKIESLMRQKNLT</sequence>
<dbReference type="FunFam" id="3.90.550.10:FF:000011">
    <property type="entry name" value="3-deoxy-manno-octulosonate cytidylyltransferase"/>
    <property type="match status" value="1"/>
</dbReference>
<dbReference type="NCBIfam" id="TIGR00466">
    <property type="entry name" value="kdsB"/>
    <property type="match status" value="1"/>
</dbReference>
<evidence type="ECO:0000256" key="7">
    <source>
        <dbReference type="ARBA" id="ARBA00066873"/>
    </source>
</evidence>
<organism evidence="10 11">
    <name type="scientific">Ficus carica</name>
    <name type="common">Common fig</name>
    <dbReference type="NCBI Taxonomy" id="3494"/>
    <lineage>
        <taxon>Eukaryota</taxon>
        <taxon>Viridiplantae</taxon>
        <taxon>Streptophyta</taxon>
        <taxon>Embryophyta</taxon>
        <taxon>Tracheophyta</taxon>
        <taxon>Spermatophyta</taxon>
        <taxon>Magnoliopsida</taxon>
        <taxon>eudicotyledons</taxon>
        <taxon>Gunneridae</taxon>
        <taxon>Pentapetalae</taxon>
        <taxon>rosids</taxon>
        <taxon>fabids</taxon>
        <taxon>Rosales</taxon>
        <taxon>Moraceae</taxon>
        <taxon>Ficeae</taxon>
        <taxon>Ficus</taxon>
    </lineage>
</organism>
<evidence type="ECO:0000256" key="8">
    <source>
        <dbReference type="ARBA" id="ARBA00082857"/>
    </source>
</evidence>
<dbReference type="PANTHER" id="PTHR42866">
    <property type="entry name" value="3-DEOXY-MANNO-OCTULOSONATE CYTIDYLYLTRANSFERASE"/>
    <property type="match status" value="1"/>
</dbReference>
<dbReference type="GO" id="GO:0005829">
    <property type="term" value="C:cytosol"/>
    <property type="evidence" value="ECO:0007669"/>
    <property type="project" value="TreeGrafter"/>
</dbReference>
<name>A0AA88DD96_FICCA</name>
<dbReference type="Pfam" id="PF02348">
    <property type="entry name" value="CTP_transf_3"/>
    <property type="match status" value="2"/>
</dbReference>
<evidence type="ECO:0000256" key="9">
    <source>
        <dbReference type="SAM" id="Phobius"/>
    </source>
</evidence>
<comment type="subcellular location">
    <subcellularLocation>
        <location evidence="1">Membrane</location>
    </subcellularLocation>
</comment>
<dbReference type="InterPro" id="IPR003329">
    <property type="entry name" value="Cytidylyl_trans"/>
</dbReference>
<dbReference type="SUPFAM" id="SSF53448">
    <property type="entry name" value="Nucleotide-diphospho-sugar transferases"/>
    <property type="match status" value="1"/>
</dbReference>
<evidence type="ECO:0000256" key="4">
    <source>
        <dbReference type="ARBA" id="ARBA00050198"/>
    </source>
</evidence>
<evidence type="ECO:0000313" key="11">
    <source>
        <dbReference type="Proteomes" id="UP001187192"/>
    </source>
</evidence>
<dbReference type="GO" id="GO:0044281">
    <property type="term" value="P:small molecule metabolic process"/>
    <property type="evidence" value="ECO:0007669"/>
    <property type="project" value="UniProtKB-ARBA"/>
</dbReference>
<dbReference type="CDD" id="cd02517">
    <property type="entry name" value="CMP-KDO-Synthetase"/>
    <property type="match status" value="1"/>
</dbReference>
<comment type="caution">
    <text evidence="10">The sequence shown here is derived from an EMBL/GenBank/DDBJ whole genome shotgun (WGS) entry which is preliminary data.</text>
</comment>
<proteinExistence type="inferred from homology"/>
<keyword evidence="9" id="KW-0472">Membrane</keyword>
<dbReference type="EMBL" id="BTGU01000035">
    <property type="protein sequence ID" value="GMN50802.1"/>
    <property type="molecule type" value="Genomic_DNA"/>
</dbReference>
<dbReference type="PANTHER" id="PTHR42866:SF2">
    <property type="entry name" value="3-DEOXY-MANNO-OCTULOSONATE CYTIDYLYLTRANSFERASE, MITOCHONDRIAL"/>
    <property type="match status" value="1"/>
</dbReference>
<comment type="pathway">
    <text evidence="5">Nucleotide-sugar biosynthesis; CMP-3-deoxy-D-manno-octulosonate biosynthesis; CMP-3-deoxy-D-manno-octulosonate from 3-deoxy-D-manno-octulosonate and CTP: step 1/1.</text>
</comment>